<dbReference type="OrthoDB" id="8450798at2"/>
<sequence>MVLTVEDLCQMTEPAIIPVAGKTRLKNKINWVIATDHPNPKQWIRGGEFNLICGCNLKDNPVELVSYIDRLYSCGISGIGFGIGLKFDKIPQIIIERANALQLPVCEVPYELSFSRISQIAAENIINEQLKKNKRLLESRVIEDAIDGRLTIYDIAMRISSTLVCDTRFISHDDTIIAQVLCGQGLIKANYINEILDRRDVFSCTPTVKLEIIRQVDSLSATETAFISKMLLAARIILTRQDAVARERAQLSIDLLSEIYAGQNKPKDLMRKFAILGFSLNAKYRIIVIRSSSGILDETFQILRKTLPQHMLIGFENDNGVVLIPEETKDNKVNFLLSTLCTRLPDVTIGVSSPCEIKDLSAAVNQAKALSKIKEPGLKYPDNMNIESLLKSLDPVILQNYVTTLFTKKLTRELRETIEILLDCGFNIKQAAEKLGVHRHTIRIRIDRFCDVTGVDIKIAENRNKIWFLLKLAKTLDDSAN</sequence>
<evidence type="ECO:0000259" key="4">
    <source>
        <dbReference type="Pfam" id="PF17853"/>
    </source>
</evidence>
<accession>A0A1U9MFP4</accession>
<dbReference type="PANTHER" id="PTHR33744:SF1">
    <property type="entry name" value="DNA-BINDING TRANSCRIPTIONAL ACTIVATOR ADER"/>
    <property type="match status" value="1"/>
</dbReference>
<dbReference type="InterPro" id="IPR042070">
    <property type="entry name" value="PucR_C-HTH_sf"/>
</dbReference>
<dbReference type="InterPro" id="IPR041522">
    <property type="entry name" value="CdaR_GGDEF"/>
</dbReference>
<evidence type="ECO:0000313" key="6">
    <source>
        <dbReference type="Proteomes" id="UP000189632"/>
    </source>
</evidence>
<gene>
    <name evidence="5" type="ORF">BBC0122_003960</name>
</gene>
<dbReference type="GO" id="GO:0003677">
    <property type="term" value="F:DNA binding"/>
    <property type="evidence" value="ECO:0007669"/>
    <property type="project" value="UniProtKB-KW"/>
</dbReference>
<dbReference type="Pfam" id="PF17853">
    <property type="entry name" value="GGDEF_2"/>
    <property type="match status" value="1"/>
</dbReference>
<dbReference type="PANTHER" id="PTHR33744">
    <property type="entry name" value="CARBOHYDRATE DIACID REGULATOR"/>
    <property type="match status" value="1"/>
</dbReference>
<dbReference type="Proteomes" id="UP000189632">
    <property type="component" value="Chromosome"/>
</dbReference>
<keyword evidence="5" id="KW-0238">DNA-binding</keyword>
<evidence type="ECO:0000256" key="1">
    <source>
        <dbReference type="ARBA" id="ARBA00006754"/>
    </source>
</evidence>
<dbReference type="AlphaFoldDB" id="A0A1U9MFP4"/>
<evidence type="ECO:0000259" key="2">
    <source>
        <dbReference type="Pfam" id="PF07905"/>
    </source>
</evidence>
<dbReference type="KEGG" id="bapi:BBC0122_003960"/>
<dbReference type="InterPro" id="IPR012914">
    <property type="entry name" value="PucR_dom"/>
</dbReference>
<dbReference type="InterPro" id="IPR025736">
    <property type="entry name" value="PucR_C-HTH_dom"/>
</dbReference>
<protein>
    <submittedName>
        <fullName evidence="5">DNA-binding transcriptional regulator, PucR family</fullName>
    </submittedName>
</protein>
<reference evidence="5 6" key="1">
    <citation type="submission" date="2016-11" db="EMBL/GenBank/DDBJ databases">
        <title>Comparative genomics of Bartonella apis.</title>
        <authorList>
            <person name="Engel P."/>
        </authorList>
    </citation>
    <scope>NUCLEOTIDE SEQUENCE [LARGE SCALE GENOMIC DNA]</scope>
    <source>
        <strain evidence="5 6">BBC0122</strain>
    </source>
</reference>
<evidence type="ECO:0000259" key="3">
    <source>
        <dbReference type="Pfam" id="PF13556"/>
    </source>
</evidence>
<dbReference type="Pfam" id="PF07905">
    <property type="entry name" value="PucR"/>
    <property type="match status" value="1"/>
</dbReference>
<dbReference type="RefSeq" id="WP_077990799.1">
    <property type="nucleotide sequence ID" value="NZ_CP015625.1"/>
</dbReference>
<dbReference type="Pfam" id="PF13556">
    <property type="entry name" value="HTH_30"/>
    <property type="match status" value="1"/>
</dbReference>
<dbReference type="EMBL" id="CP015625">
    <property type="protein sequence ID" value="AQT46530.1"/>
    <property type="molecule type" value="Genomic_DNA"/>
</dbReference>
<feature type="domain" description="CdaR GGDEF-like" evidence="4">
    <location>
        <begin position="262"/>
        <end position="369"/>
    </location>
</feature>
<evidence type="ECO:0000313" key="5">
    <source>
        <dbReference type="EMBL" id="AQT46530.1"/>
    </source>
</evidence>
<comment type="similarity">
    <text evidence="1">Belongs to the CdaR family.</text>
</comment>
<dbReference type="Gene3D" id="1.10.10.2840">
    <property type="entry name" value="PucR C-terminal helix-turn-helix domain"/>
    <property type="match status" value="1"/>
</dbReference>
<name>A0A1U9MFP4_9HYPH</name>
<feature type="domain" description="PucR C-terminal helix-turn-helix" evidence="3">
    <location>
        <begin position="414"/>
        <end position="471"/>
    </location>
</feature>
<feature type="domain" description="Purine catabolism PurC-like" evidence="2">
    <location>
        <begin position="19"/>
        <end position="123"/>
    </location>
</feature>
<proteinExistence type="inferred from homology"/>
<dbReference type="InterPro" id="IPR051448">
    <property type="entry name" value="CdaR-like_regulators"/>
</dbReference>
<keyword evidence="6" id="KW-1185">Reference proteome</keyword>
<organism evidence="5 6">
    <name type="scientific">Bartonella choladocola</name>
    <dbReference type="NCBI Taxonomy" id="2750995"/>
    <lineage>
        <taxon>Bacteria</taxon>
        <taxon>Pseudomonadati</taxon>
        <taxon>Pseudomonadota</taxon>
        <taxon>Alphaproteobacteria</taxon>
        <taxon>Hyphomicrobiales</taxon>
        <taxon>Bartonellaceae</taxon>
        <taxon>Bartonella</taxon>
    </lineage>
</organism>